<dbReference type="InterPro" id="IPR002016">
    <property type="entry name" value="Haem_peroxidase"/>
</dbReference>
<evidence type="ECO:0000259" key="18">
    <source>
        <dbReference type="PROSITE" id="PS50873"/>
    </source>
</evidence>
<dbReference type="CDD" id="cd00693">
    <property type="entry name" value="secretory_peroxidase"/>
    <property type="match status" value="1"/>
</dbReference>
<evidence type="ECO:0000256" key="5">
    <source>
        <dbReference type="ARBA" id="ARBA00022559"/>
    </source>
</evidence>
<feature type="binding site" evidence="15">
    <location>
        <position position="1217"/>
    </location>
    <ligand>
        <name>Ca(2+)</name>
        <dbReference type="ChEBI" id="CHEBI:29108"/>
        <label>2</label>
    </ligand>
</feature>
<dbReference type="PANTHER" id="PTHR34935">
    <property type="entry name" value="PROTEIN TIC110, CHLOROPLASTIC"/>
    <property type="match status" value="1"/>
</dbReference>
<keyword evidence="8 15" id="KW-0106">Calcium</keyword>
<keyword evidence="9" id="KW-0560">Oxidoreductase</keyword>
<feature type="binding site" evidence="15">
    <location>
        <position position="1090"/>
    </location>
    <ligand>
        <name>Ca(2+)</name>
        <dbReference type="ChEBI" id="CHEBI:29108"/>
        <label>1</label>
    </ligand>
</feature>
<dbReference type="PROSITE" id="PS00436">
    <property type="entry name" value="PEROXIDASE_2"/>
    <property type="match status" value="1"/>
</dbReference>
<feature type="binding site" evidence="14">
    <location>
        <position position="1186"/>
    </location>
    <ligand>
        <name>substrate</name>
    </ligand>
</feature>
<dbReference type="InterPro" id="IPR031610">
    <property type="entry name" value="TIC110"/>
</dbReference>
<dbReference type="PROSITE" id="PS50873">
    <property type="entry name" value="PEROXIDASE_4"/>
    <property type="match status" value="1"/>
</dbReference>
<evidence type="ECO:0000256" key="11">
    <source>
        <dbReference type="ARBA" id="ARBA00023157"/>
    </source>
</evidence>
<evidence type="ECO:0000256" key="2">
    <source>
        <dbReference type="ARBA" id="ARBA00002322"/>
    </source>
</evidence>
<evidence type="ECO:0000313" key="20">
    <source>
        <dbReference type="Proteomes" id="UP001153076"/>
    </source>
</evidence>
<feature type="disulfide bond" evidence="17">
    <location>
        <begin position="1091"/>
        <end position="1096"/>
    </location>
</feature>
<feature type="disulfide bond" evidence="17">
    <location>
        <begin position="1058"/>
        <end position="1138"/>
    </location>
</feature>
<keyword evidence="10 15" id="KW-0408">Iron</keyword>
<feature type="active site" description="Proton acceptor" evidence="13">
    <location>
        <position position="1089"/>
    </location>
</feature>
<evidence type="ECO:0000256" key="7">
    <source>
        <dbReference type="ARBA" id="ARBA00022723"/>
    </source>
</evidence>
<keyword evidence="11 17" id="KW-1015">Disulfide bond</keyword>
<evidence type="ECO:0000256" key="14">
    <source>
        <dbReference type="PIRSR" id="PIRSR600823-2"/>
    </source>
</evidence>
<feature type="binding site" evidence="15">
    <location>
        <position position="1267"/>
    </location>
    <ligand>
        <name>Ca(2+)</name>
        <dbReference type="ChEBI" id="CHEBI:29108"/>
        <label>2</label>
    </ligand>
</feature>
<dbReference type="PROSITE" id="PS00435">
    <property type="entry name" value="PEROXIDASE_1"/>
    <property type="match status" value="1"/>
</dbReference>
<dbReference type="GO" id="GO:0061927">
    <property type="term" value="C:TOC-TIC supercomplex I"/>
    <property type="evidence" value="ECO:0007669"/>
    <property type="project" value="TreeGrafter"/>
</dbReference>
<dbReference type="FunFam" id="1.10.520.10:FF:000001">
    <property type="entry name" value="Peroxidase"/>
    <property type="match status" value="1"/>
</dbReference>
<evidence type="ECO:0000256" key="3">
    <source>
        <dbReference type="ARBA" id="ARBA00006873"/>
    </source>
</evidence>
<dbReference type="EC" id="1.11.1.7" evidence="4"/>
<keyword evidence="12" id="KW-0325">Glycoprotein</keyword>
<sequence>MNPTMSPSLSKPHLFSSGFINPGHFRPRLPISVKAMGKRHSYRISSIRCVVDDKATGTPATTATSNTGSNVTAIFGGNRELAGIQSLVDSLSPPVRIASSVLVVAGAMAAGYGLGSKFGGSKNVAMGAAVAFGAAGGAAAYALNSCVPEVAAINLHNYVAQCDDPTSLNKDSIEAIAAKYGVSKQDEAFNRELCDLYLRFVSSVLPPANEDLKGTEVETIIKFKNALGIDDPDAASMHIEIARRIFRERLETGDRDANIEQRRAFQKLVYVSTLVFGDASAFLLPWKRVFKVTDAQVEVAIRDNAQRLYAQKLNSIGRDFDPKQLADLRKAQILYRLSDELAEEMFKDHTRKLVEENISRGLDLLKARTRSGGTAEVVEELNKVLAFNSLLLSLKNHPDVGSFARGIGPVSLVGGEYDSDRRIDDLKLLYRAYVTASFSSGRLADDKVAALNQLKNIFGLGKRESETIMMDVASKVYRRLLAKAFSDGVLEAAESKAAFLQKLCDQLQFDPQKANEVHEEIYRKKLQQCLADGELNEKDVKALKRLRVMLCIPQETVEAAHADICGSMFEKVVREAIASGVEGYDEDTRKSVRKAAHSLRLSREAAMSIASKAVRKIFMSYIKQARAAGSRTESAKILQKMILFNTIVVTELVADIKGESIVTTTEELGKGEEEQPENGKEWESLETLRKTSSPKELQGIIGKPVQTEITVKDDLPERERADLYKTYLLYCITGEVPKFGFGSLIPAQRDDTEYIYLNRLGKILGLSRKMIVEVHKSVAEQTFRQEAEVILADGQLTKARLEQLDEVRKEVGLPPEYAQKVRESVINSKMAGSIEIAIGQGRLSIKQVRELKEASVNIKNMISERLRESLFKKTVDEIFSSGTGDFDEEEVYEKIPADLSINAEKARGIVHELARRRLASSLVQAVALLRQRNQAAVVSTLNDLLACDKAVTAEPLSWDVPEELVDLFAIYMKSDPAPEKFSRLQNLLGISDSEIAALKERGDQVTDAGDGEEEFIDIVNKMASSRLAMIVALSFLVLFLGSCSTQAQLSPNFYSRSCPQVFGTVRSVVQSAVNKESRMGASLLRLFFHDCFVNGCDGSILLDDTSSSKGEKTAGPNLNSARGFNVIDDIKSKVEEVCPGVVSCADILAITARDSVALLGGPSWNVKLGRRDSKTASLAAANNGIPPPSSSLASLISRFQAHGLSAKDLVALSGAHTIGKARCTTFRAHIYNEMSTIDASFAKTRQDNCPSTSGKGDNNLAPLDFLTNTVFDNKYYNDLVNNRSLLHSDQQLLSGGSTDSIVRSYASNPGFFRSDFATAMIKMGDISPLTGSQDPQLKDHSHANVI</sequence>
<feature type="binding site" evidence="15">
    <location>
        <position position="1272"/>
    </location>
    <ligand>
        <name>Ca(2+)</name>
        <dbReference type="ChEBI" id="CHEBI:29108"/>
        <label>2</label>
    </ligand>
</feature>
<keyword evidence="20" id="KW-1185">Reference proteome</keyword>
<organism evidence="19 20">
    <name type="scientific">Carnegiea gigantea</name>
    <dbReference type="NCBI Taxonomy" id="171969"/>
    <lineage>
        <taxon>Eukaryota</taxon>
        <taxon>Viridiplantae</taxon>
        <taxon>Streptophyta</taxon>
        <taxon>Embryophyta</taxon>
        <taxon>Tracheophyta</taxon>
        <taxon>Spermatophyta</taxon>
        <taxon>Magnoliopsida</taxon>
        <taxon>eudicotyledons</taxon>
        <taxon>Gunneridae</taxon>
        <taxon>Pentapetalae</taxon>
        <taxon>Caryophyllales</taxon>
        <taxon>Cactineae</taxon>
        <taxon>Cactaceae</taxon>
        <taxon>Cactoideae</taxon>
        <taxon>Echinocereeae</taxon>
        <taxon>Carnegiea</taxon>
    </lineage>
</organism>
<evidence type="ECO:0000256" key="12">
    <source>
        <dbReference type="ARBA" id="ARBA00023180"/>
    </source>
</evidence>
<evidence type="ECO:0000256" key="15">
    <source>
        <dbReference type="PIRSR" id="PIRSR600823-3"/>
    </source>
</evidence>
<dbReference type="GO" id="GO:0046872">
    <property type="term" value="F:metal ion binding"/>
    <property type="evidence" value="ECO:0007669"/>
    <property type="project" value="UniProtKB-KW"/>
</dbReference>
<dbReference type="OrthoDB" id="191196at2759"/>
<dbReference type="Pfam" id="PF00141">
    <property type="entry name" value="peroxidase"/>
    <property type="match status" value="1"/>
</dbReference>
<dbReference type="InterPro" id="IPR010255">
    <property type="entry name" value="Haem_peroxidase_sf"/>
</dbReference>
<dbReference type="PRINTS" id="PR00461">
    <property type="entry name" value="PLPEROXIDASE"/>
</dbReference>
<feature type="binding site" evidence="15">
    <location>
        <position position="1111"/>
    </location>
    <ligand>
        <name>Ca(2+)</name>
        <dbReference type="ChEBI" id="CHEBI:29108"/>
        <label>1</label>
    </ligand>
</feature>
<dbReference type="PRINTS" id="PR00458">
    <property type="entry name" value="PEROXIDASE"/>
</dbReference>
<evidence type="ECO:0000256" key="17">
    <source>
        <dbReference type="PIRSR" id="PIRSR600823-5"/>
    </source>
</evidence>
<keyword evidence="7 15" id="KW-0479">Metal-binding</keyword>
<name>A0A9Q1KC76_9CARY</name>
<comment type="cofactor">
    <cofactor evidence="15">
        <name>Ca(2+)</name>
        <dbReference type="ChEBI" id="CHEBI:29108"/>
    </cofactor>
    <text evidence="15">Binds 2 calcium ions per subunit.</text>
</comment>
<dbReference type="InterPro" id="IPR019793">
    <property type="entry name" value="Peroxidases_heam-ligand_BS"/>
</dbReference>
<feature type="site" description="Transition state stabilizer" evidence="16">
    <location>
        <position position="1085"/>
    </location>
</feature>
<proteinExistence type="inferred from homology"/>
<dbReference type="GO" id="GO:0006979">
    <property type="term" value="P:response to oxidative stress"/>
    <property type="evidence" value="ECO:0007669"/>
    <property type="project" value="InterPro"/>
</dbReference>
<gene>
    <name evidence="19" type="ORF">Cgig2_023957</name>
</gene>
<dbReference type="SUPFAM" id="SSF48113">
    <property type="entry name" value="Heme-dependent peroxidases"/>
    <property type="match status" value="1"/>
</dbReference>
<evidence type="ECO:0000313" key="19">
    <source>
        <dbReference type="EMBL" id="KAJ8440192.1"/>
    </source>
</evidence>
<dbReference type="InterPro" id="IPR033905">
    <property type="entry name" value="Secretory_peroxidase"/>
</dbReference>
<evidence type="ECO:0000256" key="8">
    <source>
        <dbReference type="ARBA" id="ARBA00022837"/>
    </source>
</evidence>
<comment type="caution">
    <text evidence="19">The sequence shown here is derived from an EMBL/GenBank/DDBJ whole genome shotgun (WGS) entry which is preliminary data.</text>
</comment>
<keyword evidence="5" id="KW-0575">Peroxidase</keyword>
<evidence type="ECO:0000256" key="4">
    <source>
        <dbReference type="ARBA" id="ARBA00012313"/>
    </source>
</evidence>
<dbReference type="Pfam" id="PF16940">
    <property type="entry name" value="Tic110"/>
    <property type="match status" value="1"/>
</dbReference>
<protein>
    <recommendedName>
        <fullName evidence="4">peroxidase</fullName>
        <ecNumber evidence="4">1.11.1.7</ecNumber>
    </recommendedName>
</protein>
<dbReference type="Proteomes" id="UP001153076">
    <property type="component" value="Unassembled WGS sequence"/>
</dbReference>
<feature type="domain" description="Plant heme peroxidase family profile" evidence="18">
    <location>
        <begin position="1048"/>
        <end position="1344"/>
    </location>
</feature>
<dbReference type="GO" id="GO:0140825">
    <property type="term" value="F:lactoperoxidase activity"/>
    <property type="evidence" value="ECO:0007669"/>
    <property type="project" value="UniProtKB-EC"/>
</dbReference>
<dbReference type="Gene3D" id="1.10.420.10">
    <property type="entry name" value="Peroxidase, domain 2"/>
    <property type="match status" value="1"/>
</dbReference>
<feature type="binding site" evidence="15">
    <location>
        <position position="1093"/>
    </location>
    <ligand>
        <name>Ca(2+)</name>
        <dbReference type="ChEBI" id="CHEBI:29108"/>
        <label>1</label>
    </ligand>
</feature>
<evidence type="ECO:0000256" key="13">
    <source>
        <dbReference type="PIRSR" id="PIRSR600823-1"/>
    </source>
</evidence>
<keyword evidence="6" id="KW-0349">Heme</keyword>
<feature type="binding site" description="axial binding residue" evidence="15">
    <location>
        <position position="1216"/>
    </location>
    <ligand>
        <name>heme b</name>
        <dbReference type="ChEBI" id="CHEBI:60344"/>
    </ligand>
    <ligandPart>
        <name>Fe</name>
        <dbReference type="ChEBI" id="CHEBI:18248"/>
    </ligandPart>
</feature>
<dbReference type="EMBL" id="JAKOGI010000196">
    <property type="protein sequence ID" value="KAJ8440192.1"/>
    <property type="molecule type" value="Genomic_DNA"/>
</dbReference>
<comment type="catalytic activity">
    <reaction evidence="1">
        <text>2 a phenolic donor + H2O2 = 2 a phenolic radical donor + 2 H2O</text>
        <dbReference type="Rhea" id="RHEA:56136"/>
        <dbReference type="ChEBI" id="CHEBI:15377"/>
        <dbReference type="ChEBI" id="CHEBI:16240"/>
        <dbReference type="ChEBI" id="CHEBI:139520"/>
        <dbReference type="ChEBI" id="CHEBI:139521"/>
        <dbReference type="EC" id="1.11.1.7"/>
    </reaction>
</comment>
<dbReference type="PANTHER" id="PTHR34935:SF3">
    <property type="entry name" value="PROTEIN TIC110, CHLOROPLASTIC"/>
    <property type="match status" value="1"/>
</dbReference>
<reference evidence="19" key="1">
    <citation type="submission" date="2022-04" db="EMBL/GenBank/DDBJ databases">
        <title>Carnegiea gigantea Genome sequencing and assembly v2.</title>
        <authorList>
            <person name="Copetti D."/>
            <person name="Sanderson M.J."/>
            <person name="Burquez A."/>
            <person name="Wojciechowski M.F."/>
        </authorList>
    </citation>
    <scope>NUCLEOTIDE SEQUENCE</scope>
    <source>
        <strain evidence="19">SGP5-SGP5p</strain>
        <tissue evidence="19">Aerial part</tissue>
    </source>
</reference>
<comment type="cofactor">
    <cofactor evidence="15">
        <name>heme b</name>
        <dbReference type="ChEBI" id="CHEBI:60344"/>
    </cofactor>
    <text evidence="15">Binds 1 heme b (iron(II)-protoporphyrin IX) group per subunit.</text>
</comment>
<evidence type="ECO:0000256" key="6">
    <source>
        <dbReference type="ARBA" id="ARBA00022617"/>
    </source>
</evidence>
<feature type="binding site" evidence="15">
    <location>
        <position position="1264"/>
    </location>
    <ligand>
        <name>Ca(2+)</name>
        <dbReference type="ChEBI" id="CHEBI:29108"/>
        <label>2</label>
    </ligand>
</feature>
<dbReference type="GO" id="GO:0045037">
    <property type="term" value="P:protein import into chloroplast stroma"/>
    <property type="evidence" value="ECO:0007669"/>
    <property type="project" value="TreeGrafter"/>
</dbReference>
<accession>A0A9Q1KC76</accession>
<dbReference type="InterPro" id="IPR000823">
    <property type="entry name" value="Peroxidase_pln"/>
</dbReference>
<dbReference type="InterPro" id="IPR019794">
    <property type="entry name" value="Peroxidases_AS"/>
</dbReference>
<feature type="binding site" evidence="15">
    <location>
        <position position="1097"/>
    </location>
    <ligand>
        <name>Ca(2+)</name>
        <dbReference type="ChEBI" id="CHEBI:29108"/>
        <label>1</label>
    </ligand>
</feature>
<comment type="function">
    <text evidence="2">Removal of H(2)O(2), oxidation of toxic reductants, biosynthesis and degradation of lignin, suberization, auxin catabolism, response to environmental stresses such as wounding, pathogen attack and oxidative stress. These functions might be dependent on each isozyme/isoform in each plant tissue.</text>
</comment>
<dbReference type="Gene3D" id="1.10.520.10">
    <property type="match status" value="1"/>
</dbReference>
<feature type="binding site" evidence="15">
    <location>
        <position position="1095"/>
    </location>
    <ligand>
        <name>Ca(2+)</name>
        <dbReference type="ChEBI" id="CHEBI:29108"/>
        <label>1</label>
    </ligand>
</feature>
<evidence type="ECO:0000256" key="16">
    <source>
        <dbReference type="PIRSR" id="PIRSR600823-4"/>
    </source>
</evidence>
<evidence type="ECO:0000256" key="10">
    <source>
        <dbReference type="ARBA" id="ARBA00023004"/>
    </source>
</evidence>
<evidence type="ECO:0000256" key="1">
    <source>
        <dbReference type="ARBA" id="ARBA00000189"/>
    </source>
</evidence>
<comment type="similarity">
    <text evidence="3">Belongs to the peroxidase family. Ascorbate peroxidase subfamily.</text>
</comment>
<dbReference type="FunFam" id="1.10.420.10:FF:000006">
    <property type="entry name" value="Peroxidase"/>
    <property type="match status" value="1"/>
</dbReference>
<evidence type="ECO:0000256" key="9">
    <source>
        <dbReference type="ARBA" id="ARBA00023002"/>
    </source>
</evidence>
<feature type="binding site" evidence="15">
    <location>
        <position position="1099"/>
    </location>
    <ligand>
        <name>Ca(2+)</name>
        <dbReference type="ChEBI" id="CHEBI:29108"/>
        <label>1</label>
    </ligand>
</feature>
<feature type="disulfide bond" evidence="17">
    <location>
        <begin position="1223"/>
        <end position="1249"/>
    </location>
</feature>
<dbReference type="GO" id="GO:0042744">
    <property type="term" value="P:hydrogen peroxide catabolic process"/>
    <property type="evidence" value="ECO:0007669"/>
    <property type="project" value="InterPro"/>
</dbReference>
<dbReference type="GO" id="GO:0020037">
    <property type="term" value="F:heme binding"/>
    <property type="evidence" value="ECO:0007669"/>
    <property type="project" value="InterPro"/>
</dbReference>